<dbReference type="AlphaFoldDB" id="A0A0F9N3N9"/>
<evidence type="ECO:0000313" key="2">
    <source>
        <dbReference type="EMBL" id="KKM83305.1"/>
    </source>
</evidence>
<keyword evidence="1" id="KW-0812">Transmembrane</keyword>
<gene>
    <name evidence="2" type="ORF">LCGC14_1310750</name>
</gene>
<name>A0A0F9N3N9_9ZZZZ</name>
<accession>A0A0F9N3N9</accession>
<protein>
    <submittedName>
        <fullName evidence="2">Uncharacterized protein</fullName>
    </submittedName>
</protein>
<sequence>MKLFPIAAIGGTCVVTDEGTSEPSGKPDGYVGVAVIGGQARIYFAVEDMMYFTDGTVVGVVPIAAGMPMGLTLVFTYAGP</sequence>
<evidence type="ECO:0000256" key="1">
    <source>
        <dbReference type="SAM" id="Phobius"/>
    </source>
</evidence>
<feature type="transmembrane region" description="Helical" evidence="1">
    <location>
        <begin position="57"/>
        <end position="78"/>
    </location>
</feature>
<keyword evidence="1" id="KW-1133">Transmembrane helix</keyword>
<proteinExistence type="predicted"/>
<organism evidence="2">
    <name type="scientific">marine sediment metagenome</name>
    <dbReference type="NCBI Taxonomy" id="412755"/>
    <lineage>
        <taxon>unclassified sequences</taxon>
        <taxon>metagenomes</taxon>
        <taxon>ecological metagenomes</taxon>
    </lineage>
</organism>
<reference evidence="2" key="1">
    <citation type="journal article" date="2015" name="Nature">
        <title>Complex archaea that bridge the gap between prokaryotes and eukaryotes.</title>
        <authorList>
            <person name="Spang A."/>
            <person name="Saw J.H."/>
            <person name="Jorgensen S.L."/>
            <person name="Zaremba-Niedzwiedzka K."/>
            <person name="Martijn J."/>
            <person name="Lind A.E."/>
            <person name="van Eijk R."/>
            <person name="Schleper C."/>
            <person name="Guy L."/>
            <person name="Ettema T.J."/>
        </authorList>
    </citation>
    <scope>NUCLEOTIDE SEQUENCE</scope>
</reference>
<dbReference type="EMBL" id="LAZR01007733">
    <property type="protein sequence ID" value="KKM83305.1"/>
    <property type="molecule type" value="Genomic_DNA"/>
</dbReference>
<comment type="caution">
    <text evidence="2">The sequence shown here is derived from an EMBL/GenBank/DDBJ whole genome shotgun (WGS) entry which is preliminary data.</text>
</comment>
<keyword evidence="1" id="KW-0472">Membrane</keyword>